<dbReference type="EMBL" id="OCTY01000002">
    <property type="protein sequence ID" value="SOJ57004.1"/>
    <property type="molecule type" value="Genomic_DNA"/>
</dbReference>
<organism evidence="1 2">
    <name type="scientific">Mycobacterium simulans</name>
    <dbReference type="NCBI Taxonomy" id="627089"/>
    <lineage>
        <taxon>Bacteria</taxon>
        <taxon>Bacillati</taxon>
        <taxon>Actinomycetota</taxon>
        <taxon>Actinomycetes</taxon>
        <taxon>Mycobacteriales</taxon>
        <taxon>Mycobacteriaceae</taxon>
        <taxon>Mycobacterium</taxon>
    </lineage>
</organism>
<evidence type="ECO:0000313" key="1">
    <source>
        <dbReference type="EMBL" id="SOJ57004.1"/>
    </source>
</evidence>
<proteinExistence type="predicted"/>
<comment type="caution">
    <text evidence="1">The sequence shown here is derived from an EMBL/GenBank/DDBJ whole genome shotgun (WGS) entry which is preliminary data.</text>
</comment>
<name>A0A7Z7NBQ0_9MYCO</name>
<protein>
    <submittedName>
        <fullName evidence="1">Uncharacterized protein</fullName>
    </submittedName>
</protein>
<sequence length="86" mass="9322">MTNTNPYADWELEIEHHRGQLISSLNTAMTALAQARTAITALTSNQVYDVEFAEGVAGGDVAAFVADSLRFTRAAYAITHETTECT</sequence>
<reference evidence="1 2" key="1">
    <citation type="submission" date="2017-10" db="EMBL/GenBank/DDBJ databases">
        <authorList>
            <consortium name="Urmite Genomes"/>
        </authorList>
    </citation>
    <scope>NUCLEOTIDE SEQUENCE [LARGE SCALE GENOMIC DNA]</scope>
    <source>
        <strain evidence="1 2">FB-527</strain>
    </source>
</reference>
<keyword evidence="2" id="KW-1185">Reference proteome</keyword>
<accession>A0A7Z7NBQ0</accession>
<dbReference type="Proteomes" id="UP000554965">
    <property type="component" value="Unassembled WGS sequence"/>
</dbReference>
<evidence type="ECO:0000313" key="2">
    <source>
        <dbReference type="Proteomes" id="UP000554965"/>
    </source>
</evidence>
<dbReference type="AlphaFoldDB" id="A0A7Z7NBQ0"/>
<gene>
    <name evidence="1" type="ORF">MSIMFB_04482</name>
</gene>
<dbReference type="RefSeq" id="WP_186244514.1">
    <property type="nucleotide sequence ID" value="NZ_OCTY01000002.1"/>
</dbReference>